<keyword evidence="4" id="KW-0808">Transferase</keyword>
<keyword evidence="5" id="KW-0418">Kinase</keyword>
<dbReference type="SMART" id="SM00086">
    <property type="entry name" value="PAC"/>
    <property type="match status" value="1"/>
</dbReference>
<dbReference type="Gene3D" id="3.30.565.10">
    <property type="entry name" value="Histidine kinase-like ATPase, C-terminal domain"/>
    <property type="match status" value="1"/>
</dbReference>
<dbReference type="PANTHER" id="PTHR43304">
    <property type="entry name" value="PHYTOCHROME-LIKE PROTEIN CPH1"/>
    <property type="match status" value="1"/>
</dbReference>
<evidence type="ECO:0000256" key="2">
    <source>
        <dbReference type="ARBA" id="ARBA00012438"/>
    </source>
</evidence>
<evidence type="ECO:0000256" key="5">
    <source>
        <dbReference type="ARBA" id="ARBA00022777"/>
    </source>
</evidence>
<evidence type="ECO:0000259" key="6">
    <source>
        <dbReference type="PROSITE" id="PS50109"/>
    </source>
</evidence>
<feature type="domain" description="Histidine kinase" evidence="6">
    <location>
        <begin position="406"/>
        <end position="616"/>
    </location>
</feature>
<dbReference type="InterPro" id="IPR000014">
    <property type="entry name" value="PAS"/>
</dbReference>
<dbReference type="EC" id="2.7.13.3" evidence="2"/>
<dbReference type="EMBL" id="RWIS01000012">
    <property type="protein sequence ID" value="RSK29517.1"/>
    <property type="molecule type" value="Genomic_DNA"/>
</dbReference>
<dbReference type="SUPFAM" id="SSF47384">
    <property type="entry name" value="Homodimeric domain of signal transducing histidine kinase"/>
    <property type="match status" value="1"/>
</dbReference>
<keyword evidence="3" id="KW-0597">Phosphoprotein</keyword>
<evidence type="ECO:0000313" key="10">
    <source>
        <dbReference type="Proteomes" id="UP000280066"/>
    </source>
</evidence>
<organism evidence="9 10">
    <name type="scientific">Hymenobacter metallilatus</name>
    <dbReference type="NCBI Taxonomy" id="2493666"/>
    <lineage>
        <taxon>Bacteria</taxon>
        <taxon>Pseudomonadati</taxon>
        <taxon>Bacteroidota</taxon>
        <taxon>Cytophagia</taxon>
        <taxon>Cytophagales</taxon>
        <taxon>Hymenobacteraceae</taxon>
        <taxon>Hymenobacter</taxon>
    </lineage>
</organism>
<dbReference type="CDD" id="cd00130">
    <property type="entry name" value="PAS"/>
    <property type="match status" value="2"/>
</dbReference>
<dbReference type="InterPro" id="IPR052162">
    <property type="entry name" value="Sensor_kinase/Photoreceptor"/>
</dbReference>
<dbReference type="InterPro" id="IPR035965">
    <property type="entry name" value="PAS-like_dom_sf"/>
</dbReference>
<dbReference type="Gene3D" id="1.10.287.130">
    <property type="match status" value="1"/>
</dbReference>
<evidence type="ECO:0000256" key="4">
    <source>
        <dbReference type="ARBA" id="ARBA00022679"/>
    </source>
</evidence>
<dbReference type="InterPro" id="IPR036890">
    <property type="entry name" value="HATPase_C_sf"/>
</dbReference>
<dbReference type="GO" id="GO:0000155">
    <property type="term" value="F:phosphorelay sensor kinase activity"/>
    <property type="evidence" value="ECO:0007669"/>
    <property type="project" value="InterPro"/>
</dbReference>
<dbReference type="InterPro" id="IPR003661">
    <property type="entry name" value="HisK_dim/P_dom"/>
</dbReference>
<dbReference type="SMART" id="SM00387">
    <property type="entry name" value="HATPase_c"/>
    <property type="match status" value="1"/>
</dbReference>
<comment type="catalytic activity">
    <reaction evidence="1">
        <text>ATP + protein L-histidine = ADP + protein N-phospho-L-histidine.</text>
        <dbReference type="EC" id="2.7.13.3"/>
    </reaction>
</comment>
<evidence type="ECO:0000313" key="9">
    <source>
        <dbReference type="EMBL" id="RSK29517.1"/>
    </source>
</evidence>
<dbReference type="RefSeq" id="WP_125432728.1">
    <property type="nucleotide sequence ID" value="NZ_RWIS01000012.1"/>
</dbReference>
<dbReference type="InterPro" id="IPR001610">
    <property type="entry name" value="PAC"/>
</dbReference>
<dbReference type="InterPro" id="IPR000700">
    <property type="entry name" value="PAS-assoc_C"/>
</dbReference>
<dbReference type="InterPro" id="IPR004358">
    <property type="entry name" value="Sig_transdc_His_kin-like_C"/>
</dbReference>
<keyword evidence="10" id="KW-1185">Reference proteome</keyword>
<dbReference type="Gene3D" id="3.30.450.20">
    <property type="entry name" value="PAS domain"/>
    <property type="match status" value="2"/>
</dbReference>
<name>A0A428JC75_9BACT</name>
<dbReference type="InterPro" id="IPR003594">
    <property type="entry name" value="HATPase_dom"/>
</dbReference>
<dbReference type="SMART" id="SM00091">
    <property type="entry name" value="PAS"/>
    <property type="match status" value="3"/>
</dbReference>
<dbReference type="PRINTS" id="PR00344">
    <property type="entry name" value="BCTRLSENSOR"/>
</dbReference>
<dbReference type="PROSITE" id="PS50113">
    <property type="entry name" value="PAC"/>
    <property type="match status" value="1"/>
</dbReference>
<dbReference type="NCBIfam" id="TIGR00229">
    <property type="entry name" value="sensory_box"/>
    <property type="match status" value="2"/>
</dbReference>
<dbReference type="Pfam" id="PF08448">
    <property type="entry name" value="PAS_4"/>
    <property type="match status" value="1"/>
</dbReference>
<accession>A0A428JC75</accession>
<dbReference type="SUPFAM" id="SSF55785">
    <property type="entry name" value="PYP-like sensor domain (PAS domain)"/>
    <property type="match status" value="2"/>
</dbReference>
<dbReference type="AlphaFoldDB" id="A0A428JC75"/>
<dbReference type="InterPro" id="IPR036097">
    <property type="entry name" value="HisK_dim/P_sf"/>
</dbReference>
<evidence type="ECO:0000259" key="7">
    <source>
        <dbReference type="PROSITE" id="PS50112"/>
    </source>
</evidence>
<proteinExistence type="predicted"/>
<dbReference type="InterPro" id="IPR013656">
    <property type="entry name" value="PAS_4"/>
</dbReference>
<dbReference type="PROSITE" id="PS50112">
    <property type="entry name" value="PAS"/>
    <property type="match status" value="1"/>
</dbReference>
<gene>
    <name evidence="9" type="ORF">EI290_16725</name>
</gene>
<evidence type="ECO:0000256" key="1">
    <source>
        <dbReference type="ARBA" id="ARBA00000085"/>
    </source>
</evidence>
<sequence>MNNSDMLLGNVEFAQSPEPALLLDAAGTIRLVTAGLAQLVRQPAGELLGRALADLATPYKALTAPMAVAQAATGTPTEYEAWLEVPGEALLVSFSLLALPRAVAQPCLLYAVARVLTPTTPAQELLEQERHLSIIFNTMTDVAFVLAAEEEGRRFRFVFVNQAFEKTTGLPATQVIGRLVTDVIPEPALTQVQQYYQRALRSRQPVMWQEVSEYPNGRKIGEVHITPLFIEGPVRSCQLVGIVHDLTRQKETEARLQLSNERFQYAIKATTDAIYDWNIAADTLYWGEGFEQLFGHRLETNPTPFSKWADYVEPAEHHRVVEGLRHTAFRTANEFWQQEYHFRRADGSWAVVFDRGYFLRDAQGQPIRMIGAMQDISDRKEAEEQQRRLTDRLIKQNADLQQFTYIISHNLRAPLANALGYADLLSRIDRNSAVFEESLRHLSTSIQLLDAVLTDVNSILSIRDQQDSGRTEPVTVSQVCRQALVGLQQQLEECGGELRCEIPEGLRILGNRAYFHSIFHNLVSNAIKYRSDARSLLIEIQTTSTSDQHTEITIRDNGSGFDQHQGDVFQLYRRFHSDKPGRGIGLFLVKAHVESMHGQIAVQSVVGVGTQFTLRF</sequence>
<dbReference type="PANTHER" id="PTHR43304:SF1">
    <property type="entry name" value="PAC DOMAIN-CONTAINING PROTEIN"/>
    <property type="match status" value="1"/>
</dbReference>
<dbReference type="PROSITE" id="PS50109">
    <property type="entry name" value="HIS_KIN"/>
    <property type="match status" value="1"/>
</dbReference>
<dbReference type="Proteomes" id="UP000280066">
    <property type="component" value="Unassembled WGS sequence"/>
</dbReference>
<dbReference type="SUPFAM" id="SSF55874">
    <property type="entry name" value="ATPase domain of HSP90 chaperone/DNA topoisomerase II/histidine kinase"/>
    <property type="match status" value="1"/>
</dbReference>
<evidence type="ECO:0000256" key="3">
    <source>
        <dbReference type="ARBA" id="ARBA00022553"/>
    </source>
</evidence>
<protein>
    <recommendedName>
        <fullName evidence="2">histidine kinase</fullName>
        <ecNumber evidence="2">2.7.13.3</ecNumber>
    </recommendedName>
</protein>
<feature type="domain" description="PAC" evidence="8">
    <location>
        <begin position="336"/>
        <end position="388"/>
    </location>
</feature>
<dbReference type="Pfam" id="PF02518">
    <property type="entry name" value="HATPase_c"/>
    <property type="match status" value="1"/>
</dbReference>
<evidence type="ECO:0000259" key="8">
    <source>
        <dbReference type="PROSITE" id="PS50113"/>
    </source>
</evidence>
<reference evidence="9 10" key="1">
    <citation type="submission" date="2018-12" db="EMBL/GenBank/DDBJ databases">
        <authorList>
            <person name="Feng G."/>
            <person name="Zhu H."/>
        </authorList>
    </citation>
    <scope>NUCLEOTIDE SEQUENCE [LARGE SCALE GENOMIC DNA]</scope>
    <source>
        <strain evidence="9 10">9PBR-2</strain>
    </source>
</reference>
<dbReference type="OrthoDB" id="9766459at2"/>
<feature type="domain" description="PAS" evidence="7">
    <location>
        <begin position="128"/>
        <end position="203"/>
    </location>
</feature>
<dbReference type="Pfam" id="PF08447">
    <property type="entry name" value="PAS_3"/>
    <property type="match status" value="1"/>
</dbReference>
<dbReference type="InterPro" id="IPR013655">
    <property type="entry name" value="PAS_fold_3"/>
</dbReference>
<dbReference type="CDD" id="cd00082">
    <property type="entry name" value="HisKA"/>
    <property type="match status" value="1"/>
</dbReference>
<comment type="caution">
    <text evidence="9">The sequence shown here is derived from an EMBL/GenBank/DDBJ whole genome shotgun (WGS) entry which is preliminary data.</text>
</comment>
<dbReference type="InterPro" id="IPR005467">
    <property type="entry name" value="His_kinase_dom"/>
</dbReference>